<keyword evidence="3" id="KW-0732">Signal</keyword>
<accession>A0AAV6ZI46</accession>
<organism evidence="6 7">
    <name type="scientific">Engystomops pustulosus</name>
    <name type="common">Tungara frog</name>
    <name type="synonym">Physalaemus pustulosus</name>
    <dbReference type="NCBI Taxonomy" id="76066"/>
    <lineage>
        <taxon>Eukaryota</taxon>
        <taxon>Metazoa</taxon>
        <taxon>Chordata</taxon>
        <taxon>Craniata</taxon>
        <taxon>Vertebrata</taxon>
        <taxon>Euteleostomi</taxon>
        <taxon>Amphibia</taxon>
        <taxon>Batrachia</taxon>
        <taxon>Anura</taxon>
        <taxon>Neobatrachia</taxon>
        <taxon>Hyloidea</taxon>
        <taxon>Leptodactylidae</taxon>
        <taxon>Leiuperinae</taxon>
        <taxon>Engystomops</taxon>
    </lineage>
</organism>
<dbReference type="GO" id="GO:0005576">
    <property type="term" value="C:extracellular region"/>
    <property type="evidence" value="ECO:0007669"/>
    <property type="project" value="UniProtKB-SubCell"/>
</dbReference>
<comment type="caution">
    <text evidence="6">The sequence shown here is derived from an EMBL/GenBank/DDBJ whole genome shotgun (WGS) entry which is preliminary data.</text>
</comment>
<feature type="compositionally biased region" description="Acidic residues" evidence="4">
    <location>
        <begin position="59"/>
        <end position="76"/>
    </location>
</feature>
<dbReference type="Proteomes" id="UP000824782">
    <property type="component" value="Unassembled WGS sequence"/>
</dbReference>
<evidence type="ECO:0000256" key="3">
    <source>
        <dbReference type="ARBA" id="ARBA00022729"/>
    </source>
</evidence>
<protein>
    <recommendedName>
        <fullName evidence="5">Frog antimicrobial peptide propeptide domain-containing protein</fullName>
    </recommendedName>
</protein>
<reference evidence="6" key="1">
    <citation type="thesis" date="2020" institute="ProQuest LLC" country="789 East Eisenhower Parkway, Ann Arbor, MI, USA">
        <title>Comparative Genomics and Chromosome Evolution.</title>
        <authorList>
            <person name="Mudd A.B."/>
        </authorList>
    </citation>
    <scope>NUCLEOTIDE SEQUENCE</scope>
    <source>
        <strain evidence="6">237g6f4</strain>
        <tissue evidence="6">Blood</tissue>
    </source>
</reference>
<evidence type="ECO:0000313" key="6">
    <source>
        <dbReference type="EMBL" id="KAG8546216.1"/>
    </source>
</evidence>
<proteinExistence type="predicted"/>
<gene>
    <name evidence="6" type="ORF">GDO81_019477</name>
</gene>
<evidence type="ECO:0000256" key="4">
    <source>
        <dbReference type="SAM" id="MobiDB-lite"/>
    </source>
</evidence>
<comment type="subcellular location">
    <subcellularLocation>
        <location evidence="1">Secreted</location>
    </subcellularLocation>
</comment>
<evidence type="ECO:0000256" key="1">
    <source>
        <dbReference type="ARBA" id="ARBA00004613"/>
    </source>
</evidence>
<feature type="region of interest" description="Disordered" evidence="4">
    <location>
        <begin position="59"/>
        <end position="85"/>
    </location>
</feature>
<name>A0AAV6ZI46_ENGPU</name>
<evidence type="ECO:0000313" key="7">
    <source>
        <dbReference type="Proteomes" id="UP000824782"/>
    </source>
</evidence>
<sequence>MAPAPKCLLYKPSSLEVIYTEVSCPPGVSTFSITRSDMTFLKKSLFLVLFLGLVSLSIGEEEEKREEEDEDEEEYDEEKRGDEKYAERALVDIGWSQ</sequence>
<dbReference type="Pfam" id="PF03032">
    <property type="entry name" value="FSAP_sig_propep"/>
    <property type="match status" value="1"/>
</dbReference>
<dbReference type="EMBL" id="WNYA01001187">
    <property type="protein sequence ID" value="KAG8546216.1"/>
    <property type="molecule type" value="Genomic_DNA"/>
</dbReference>
<keyword evidence="2" id="KW-0964">Secreted</keyword>
<feature type="domain" description="Frog antimicrobial peptide propeptide" evidence="5">
    <location>
        <begin position="40"/>
        <end position="80"/>
    </location>
</feature>
<keyword evidence="7" id="KW-1185">Reference proteome</keyword>
<dbReference type="AlphaFoldDB" id="A0AAV6ZI46"/>
<dbReference type="InterPro" id="IPR004275">
    <property type="entry name" value="Frog_antimicrobial_propeptide"/>
</dbReference>
<evidence type="ECO:0000259" key="5">
    <source>
        <dbReference type="Pfam" id="PF03032"/>
    </source>
</evidence>
<evidence type="ECO:0000256" key="2">
    <source>
        <dbReference type="ARBA" id="ARBA00022525"/>
    </source>
</evidence>